<dbReference type="Pfam" id="PF00106">
    <property type="entry name" value="adh_short"/>
    <property type="match status" value="1"/>
</dbReference>
<reference evidence="2 3" key="1">
    <citation type="journal article" date="2012" name="Science">
        <title>The Paleozoic origin of enzymatic lignin decomposition reconstructed from 31 fungal genomes.</title>
        <authorList>
            <person name="Floudas D."/>
            <person name="Binder M."/>
            <person name="Riley R."/>
            <person name="Barry K."/>
            <person name="Blanchette R.A."/>
            <person name="Henrissat B."/>
            <person name="Martinez A.T."/>
            <person name="Otillar R."/>
            <person name="Spatafora J.W."/>
            <person name="Yadav J.S."/>
            <person name="Aerts A."/>
            <person name="Benoit I."/>
            <person name="Boyd A."/>
            <person name="Carlson A."/>
            <person name="Copeland A."/>
            <person name="Coutinho P.M."/>
            <person name="de Vries R.P."/>
            <person name="Ferreira P."/>
            <person name="Findley K."/>
            <person name="Foster B."/>
            <person name="Gaskell J."/>
            <person name="Glotzer D."/>
            <person name="Gorecki P."/>
            <person name="Heitman J."/>
            <person name="Hesse C."/>
            <person name="Hori C."/>
            <person name="Igarashi K."/>
            <person name="Jurgens J.A."/>
            <person name="Kallen N."/>
            <person name="Kersten P."/>
            <person name="Kohler A."/>
            <person name="Kuees U."/>
            <person name="Kumar T.K.A."/>
            <person name="Kuo A."/>
            <person name="LaButti K."/>
            <person name="Larrondo L.F."/>
            <person name="Lindquist E."/>
            <person name="Ling A."/>
            <person name="Lombard V."/>
            <person name="Lucas S."/>
            <person name="Lundell T."/>
            <person name="Martin R."/>
            <person name="McLaughlin D.J."/>
            <person name="Morgenstern I."/>
            <person name="Morin E."/>
            <person name="Murat C."/>
            <person name="Nagy L.G."/>
            <person name="Nolan M."/>
            <person name="Ohm R.A."/>
            <person name="Patyshakuliyeva A."/>
            <person name="Rokas A."/>
            <person name="Ruiz-Duenas F.J."/>
            <person name="Sabat G."/>
            <person name="Salamov A."/>
            <person name="Samejima M."/>
            <person name="Schmutz J."/>
            <person name="Slot J.C."/>
            <person name="St John F."/>
            <person name="Stenlid J."/>
            <person name="Sun H."/>
            <person name="Sun S."/>
            <person name="Syed K."/>
            <person name="Tsang A."/>
            <person name="Wiebenga A."/>
            <person name="Young D."/>
            <person name="Pisabarro A."/>
            <person name="Eastwood D.C."/>
            <person name="Martin F."/>
            <person name="Cullen D."/>
            <person name="Grigoriev I.V."/>
            <person name="Hibbett D.S."/>
        </authorList>
    </citation>
    <scope>NUCLEOTIDE SEQUENCE [LARGE SCALE GENOMIC DNA]</scope>
    <source>
        <strain evidence="2 3">ATCC 11539</strain>
    </source>
</reference>
<dbReference type="Gene3D" id="3.40.50.720">
    <property type="entry name" value="NAD(P)-binding Rossmann-like Domain"/>
    <property type="match status" value="1"/>
</dbReference>
<dbReference type="OMA" id="HAWLCLT"/>
<proteinExistence type="predicted"/>
<dbReference type="KEGG" id="gtr:GLOTRDRAFT_49072"/>
<dbReference type="RefSeq" id="XP_007870168.1">
    <property type="nucleotide sequence ID" value="XM_007871977.1"/>
</dbReference>
<dbReference type="AlphaFoldDB" id="S7PTR4"/>
<gene>
    <name evidence="2" type="ORF">GLOTRDRAFT_49072</name>
</gene>
<accession>S7PTR4</accession>
<dbReference type="HOGENOM" id="CLU_044999_0_1_1"/>
<evidence type="ECO:0000313" key="3">
    <source>
        <dbReference type="Proteomes" id="UP000030669"/>
    </source>
</evidence>
<dbReference type="InterPro" id="IPR036291">
    <property type="entry name" value="NAD(P)-bd_dom_sf"/>
</dbReference>
<dbReference type="InterPro" id="IPR052228">
    <property type="entry name" value="Sec_Metab_Biosynth_Oxidored"/>
</dbReference>
<evidence type="ECO:0000256" key="1">
    <source>
        <dbReference type="ARBA" id="ARBA00023002"/>
    </source>
</evidence>
<dbReference type="PANTHER" id="PTHR47534">
    <property type="entry name" value="YALI0E05731P"/>
    <property type="match status" value="1"/>
</dbReference>
<dbReference type="GO" id="GO:0016491">
    <property type="term" value="F:oxidoreductase activity"/>
    <property type="evidence" value="ECO:0007669"/>
    <property type="project" value="UniProtKB-KW"/>
</dbReference>
<keyword evidence="1" id="KW-0560">Oxidoreductase</keyword>
<dbReference type="eggNOG" id="ENOG502S0SX">
    <property type="taxonomic scope" value="Eukaryota"/>
</dbReference>
<evidence type="ECO:0000313" key="2">
    <source>
        <dbReference type="EMBL" id="EPQ51186.1"/>
    </source>
</evidence>
<evidence type="ECO:0008006" key="4">
    <source>
        <dbReference type="Google" id="ProtNLM"/>
    </source>
</evidence>
<dbReference type="EMBL" id="KB469311">
    <property type="protein sequence ID" value="EPQ51186.1"/>
    <property type="molecule type" value="Genomic_DNA"/>
</dbReference>
<dbReference type="GeneID" id="19306626"/>
<dbReference type="OrthoDB" id="2898509at2759"/>
<dbReference type="Proteomes" id="UP000030669">
    <property type="component" value="Unassembled WGS sequence"/>
</dbReference>
<keyword evidence="3" id="KW-1185">Reference proteome</keyword>
<dbReference type="PANTHER" id="PTHR47534:SF3">
    <property type="entry name" value="ALCOHOL DEHYDROGENASE-LIKE C-TERMINAL DOMAIN-CONTAINING PROTEIN"/>
    <property type="match status" value="1"/>
</dbReference>
<protein>
    <recommendedName>
        <fullName evidence="4">NAD P-binding protein</fullName>
    </recommendedName>
</protein>
<dbReference type="InterPro" id="IPR002347">
    <property type="entry name" value="SDR_fam"/>
</dbReference>
<dbReference type="SUPFAM" id="SSF51735">
    <property type="entry name" value="NAD(P)-binding Rossmann-fold domains"/>
    <property type="match status" value="1"/>
</dbReference>
<name>S7PTR4_GLOTA</name>
<organism evidence="2 3">
    <name type="scientific">Gloeophyllum trabeum (strain ATCC 11539 / FP-39264 / Madison 617)</name>
    <name type="common">Brown rot fungus</name>
    <dbReference type="NCBI Taxonomy" id="670483"/>
    <lineage>
        <taxon>Eukaryota</taxon>
        <taxon>Fungi</taxon>
        <taxon>Dikarya</taxon>
        <taxon>Basidiomycota</taxon>
        <taxon>Agaricomycotina</taxon>
        <taxon>Agaricomycetes</taxon>
        <taxon>Gloeophyllales</taxon>
        <taxon>Gloeophyllaceae</taxon>
        <taxon>Gloeophyllum</taxon>
    </lineage>
</organism>
<sequence length="340" mass="36732">MVSLEEVHASNACVASELPSGLIAVFVGATSGIGEYTLKQFAKHARRPRIYFVGRSKEAGERIATECKASNPEGSFTFIRADVSLIRTVDEVCNDIKHKEDVINLLFLSAGVIVKSQETSENLPLISSIVYYSRTRFIMNLLPLLRRATGLRRVVSTFASGVEGAIDTTNLPARNLSLIPWRNQMVSMITLSLEAFAKQAPEVSFIHNGPSAVKSGISRDVRGPGMFIVKLAFMVISPFVNIDPEECGDRHVFLATSARYPPRQSGDSAAAGVSLQGQLAVATGTDGKVGSGAYAIDPKGESVAEKIEGLFTRFRSDGTADKVWKHTEEVLKSITESGHA</sequence>